<dbReference type="InterPro" id="IPR002052">
    <property type="entry name" value="DNA_methylase_N6_adenine_CS"/>
</dbReference>
<dbReference type="PROSITE" id="PS00092">
    <property type="entry name" value="N6_MTASE"/>
    <property type="match status" value="1"/>
</dbReference>
<protein>
    <submittedName>
        <fullName evidence="1">DUF1156 domain-containing protein</fullName>
    </submittedName>
</protein>
<sequence>MLKSIDSNIPIEFISKISKKEANSKKPIYQIHKWFGRKTDAIFRSILLSLELDKENVSDFHKIYYRNNPKLLEGKVILDPFMGGGVTLANTLRLGGKAIGIDINPVAWFITKNELQIPELDKDNWQQEMIKKLQVEFTRIENNIGNEIKDEYTTEIYDYNENINRKVDIMYVLWVKKAKCPSCGRYVKLFPSYSITKLIKKNFDNYNICPKCGKIVRGNEKILICKDCNYKFDKDTGVYKGRNFICDNCGGKWNLMKDIMKKRKDPLSAEIYAIQYYDPKTGEKGFKIPDKNDFNKYRDIKTKYESLSYRIGRFIPDAQIPDGYNTKQIRNHNYNYWNQMFNYRQLYYLSRLIEEIDKIEDEKIKELFLCVFSNAINANNMFCIYNSQCGKIEPLFGDHHMAPVMNPVENNIWGTKLGRGSFVKYFKSFIQSKKFNYCPYERESIGGKNKNVILEDEKFYSKFTDNFQELISSDKNTMLECGSADDLSFLPDKSIDAVVTDPPYYSAINYSEISEFFYVWDRMILKNKYNFFGQEHILFNNEVTVNDVRGITMQQFQFKLTKCFKETRRVLKDESPLILTYNNSTVEGWQVLIEALIESGFLVEKTYPIHTELRAGLIDNRRDKMNYDLVIVARSQNSLGLGSISINEFMEVVELEFKRTYLELNDGNLGLLDKTLIKVGKIFELYSKYHANIYMNNKRINIKHILRHIYHNEKLEIETKLSDTATE</sequence>
<gene>
    <name evidence="1" type="ORF">I6U51_10435</name>
</gene>
<dbReference type="Proteomes" id="UP000622687">
    <property type="component" value="Unassembled WGS sequence"/>
</dbReference>
<name>A0A934M3K1_9CLOT</name>
<dbReference type="RefSeq" id="WP_211142594.1">
    <property type="nucleotide sequence ID" value="NZ_JAEEGB010000011.1"/>
</dbReference>
<keyword evidence="2" id="KW-1185">Reference proteome</keyword>
<evidence type="ECO:0000313" key="1">
    <source>
        <dbReference type="EMBL" id="MBI6873120.1"/>
    </source>
</evidence>
<evidence type="ECO:0000313" key="2">
    <source>
        <dbReference type="Proteomes" id="UP000622687"/>
    </source>
</evidence>
<dbReference type="Gene3D" id="3.40.50.150">
    <property type="entry name" value="Vaccinia Virus protein VP39"/>
    <property type="match status" value="2"/>
</dbReference>
<accession>A0A934M3K1</accession>
<dbReference type="GO" id="GO:0008168">
    <property type="term" value="F:methyltransferase activity"/>
    <property type="evidence" value="ECO:0007669"/>
    <property type="project" value="InterPro"/>
</dbReference>
<reference evidence="1" key="1">
    <citation type="submission" date="2020-12" db="EMBL/GenBank/DDBJ databases">
        <title>Clostridium thailandense sp. nov., a novel acetogenic bacterium isolated from peat land soil in Thailand.</title>
        <authorList>
            <person name="Chaikitkaew S."/>
            <person name="Birkeland N.K."/>
        </authorList>
    </citation>
    <scope>NUCLEOTIDE SEQUENCE</scope>
    <source>
        <strain evidence="1">DSM 17425</strain>
    </source>
</reference>
<dbReference type="GO" id="GO:0003676">
    <property type="term" value="F:nucleic acid binding"/>
    <property type="evidence" value="ECO:0007669"/>
    <property type="project" value="InterPro"/>
</dbReference>
<dbReference type="SUPFAM" id="SSF53335">
    <property type="entry name" value="S-adenosyl-L-methionine-dependent methyltransferases"/>
    <property type="match status" value="2"/>
</dbReference>
<comment type="caution">
    <text evidence="1">The sequence shown here is derived from an EMBL/GenBank/DDBJ whole genome shotgun (WGS) entry which is preliminary data.</text>
</comment>
<organism evidence="1 2">
    <name type="scientific">Clostridium aciditolerans</name>
    <dbReference type="NCBI Taxonomy" id="339861"/>
    <lineage>
        <taxon>Bacteria</taxon>
        <taxon>Bacillati</taxon>
        <taxon>Bacillota</taxon>
        <taxon>Clostridia</taxon>
        <taxon>Eubacteriales</taxon>
        <taxon>Clostridiaceae</taxon>
        <taxon>Clostridium</taxon>
    </lineage>
</organism>
<dbReference type="GO" id="GO:0032259">
    <property type="term" value="P:methylation"/>
    <property type="evidence" value="ECO:0007669"/>
    <property type="project" value="InterPro"/>
</dbReference>
<dbReference type="AlphaFoldDB" id="A0A934M3K1"/>
<dbReference type="EMBL" id="JAEEGB010000011">
    <property type="protein sequence ID" value="MBI6873120.1"/>
    <property type="molecule type" value="Genomic_DNA"/>
</dbReference>
<proteinExistence type="predicted"/>
<dbReference type="InterPro" id="IPR029063">
    <property type="entry name" value="SAM-dependent_MTases_sf"/>
</dbReference>